<dbReference type="EMBL" id="LR824025">
    <property type="protein sequence ID" value="CAH0596351.1"/>
    <property type="molecule type" value="Genomic_DNA"/>
</dbReference>
<evidence type="ECO:0000259" key="1">
    <source>
        <dbReference type="SMART" id="SM00587"/>
    </source>
</evidence>
<dbReference type="InterPro" id="IPR011009">
    <property type="entry name" value="Kinase-like_dom_sf"/>
</dbReference>
<dbReference type="SMART" id="SM00587">
    <property type="entry name" value="CHK"/>
    <property type="match status" value="1"/>
</dbReference>
<dbReference type="Gene3D" id="3.90.1200.10">
    <property type="match status" value="1"/>
</dbReference>
<dbReference type="AlphaFoldDB" id="A0A9P0BVN3"/>
<dbReference type="PANTHER" id="PTHR11012:SF48">
    <property type="entry name" value="CHK KINASE-LIKE DOMAIN-CONTAINING PROTEIN-RELATED"/>
    <property type="match status" value="1"/>
</dbReference>
<keyword evidence="3" id="KW-1185">Reference proteome</keyword>
<dbReference type="SUPFAM" id="SSF56112">
    <property type="entry name" value="Protein kinase-like (PK-like)"/>
    <property type="match status" value="1"/>
</dbReference>
<reference evidence="2" key="1">
    <citation type="submission" date="2021-12" db="EMBL/GenBank/DDBJ databases">
        <authorList>
            <person name="King R."/>
        </authorList>
    </citation>
    <scope>NUCLEOTIDE SEQUENCE</scope>
</reference>
<dbReference type="PANTHER" id="PTHR11012">
    <property type="entry name" value="PROTEIN KINASE-LIKE DOMAIN-CONTAINING"/>
    <property type="match status" value="1"/>
</dbReference>
<name>A0A9P0BVN3_CHRIL</name>
<dbReference type="Pfam" id="PF02958">
    <property type="entry name" value="EcKL"/>
    <property type="match status" value="1"/>
</dbReference>
<evidence type="ECO:0000313" key="2">
    <source>
        <dbReference type="EMBL" id="CAH0596351.1"/>
    </source>
</evidence>
<feature type="domain" description="CHK kinase-like" evidence="1">
    <location>
        <begin position="126"/>
        <end position="313"/>
    </location>
</feature>
<dbReference type="InterPro" id="IPR015897">
    <property type="entry name" value="CHK_kinase-like"/>
</dbReference>
<gene>
    <name evidence="2" type="ORF">CINC_LOCUS7139</name>
</gene>
<dbReference type="InterPro" id="IPR004119">
    <property type="entry name" value="EcKL"/>
</dbReference>
<accession>A0A9P0BVN3</accession>
<proteinExistence type="predicted"/>
<organism evidence="2 3">
    <name type="scientific">Chrysodeixis includens</name>
    <name type="common">Soybean looper</name>
    <name type="synonym">Pseudoplusia includens</name>
    <dbReference type="NCBI Taxonomy" id="689277"/>
    <lineage>
        <taxon>Eukaryota</taxon>
        <taxon>Metazoa</taxon>
        <taxon>Ecdysozoa</taxon>
        <taxon>Arthropoda</taxon>
        <taxon>Hexapoda</taxon>
        <taxon>Insecta</taxon>
        <taxon>Pterygota</taxon>
        <taxon>Neoptera</taxon>
        <taxon>Endopterygota</taxon>
        <taxon>Lepidoptera</taxon>
        <taxon>Glossata</taxon>
        <taxon>Ditrysia</taxon>
        <taxon>Noctuoidea</taxon>
        <taxon>Noctuidae</taxon>
        <taxon>Plusiinae</taxon>
        <taxon>Chrysodeixis</taxon>
    </lineage>
</organism>
<dbReference type="OrthoDB" id="7634340at2759"/>
<protein>
    <recommendedName>
        <fullName evidence="1">CHK kinase-like domain-containing protein</fullName>
    </recommendedName>
</protein>
<sequence>MSAISEEYLIEILQKVTSNYGLQDWSYNQVKFESIAQNYFGIILPIVLTGRHEEKEVKIQLVLKLAPTDERYRVSGAVTFMFAREIFVYSVILKKFEEIQRQFSLDLQYIIPQCYYIQPEYTKEGIAMQDMCSEGYRPYTHEIFLDLDHITISLKSLAKLHALSFIVKRKDTELYSEISKVCIPLTEQTNARFMTIMKDRLDKALIKFQNTEYIPLLKKLRQDCADFFKKANDSVESTCICHADIWKENIVFKYENKKPVSACIIDYQTTRICSPAFDTMYLIISSTSTELRQKHLPQLLDTYYQTFDQILVAGGLESQSVYTRQMLDKDLKTVSPACLITANTAMWLYNGLQEEGHVRSKQILNTPEERLRAANKYIGIVKGIIDDFSSHGYLSLNDL</sequence>
<dbReference type="Proteomes" id="UP001154114">
    <property type="component" value="Chromosome 22"/>
</dbReference>
<evidence type="ECO:0000313" key="3">
    <source>
        <dbReference type="Proteomes" id="UP001154114"/>
    </source>
</evidence>